<reference evidence="1" key="1">
    <citation type="thesis" date="2020" institute="ProQuest LLC" country="789 East Eisenhower Parkway, Ann Arbor, MI, USA">
        <title>Comparative Genomics and Chromosome Evolution.</title>
        <authorList>
            <person name="Mudd A.B."/>
        </authorList>
    </citation>
    <scope>NUCLEOTIDE SEQUENCE</scope>
    <source>
        <strain evidence="1">HN-11 Male</strain>
        <tissue evidence="1">Kidney and liver</tissue>
    </source>
</reference>
<name>A0A8J6K5S2_ELECQ</name>
<comment type="caution">
    <text evidence="1">The sequence shown here is derived from an EMBL/GenBank/DDBJ whole genome shotgun (WGS) entry which is preliminary data.</text>
</comment>
<protein>
    <submittedName>
        <fullName evidence="1">Uncharacterized protein</fullName>
    </submittedName>
</protein>
<organism evidence="1 2">
    <name type="scientific">Eleutherodactylus coqui</name>
    <name type="common">Puerto Rican coqui</name>
    <dbReference type="NCBI Taxonomy" id="57060"/>
    <lineage>
        <taxon>Eukaryota</taxon>
        <taxon>Metazoa</taxon>
        <taxon>Chordata</taxon>
        <taxon>Craniata</taxon>
        <taxon>Vertebrata</taxon>
        <taxon>Euteleostomi</taxon>
        <taxon>Amphibia</taxon>
        <taxon>Batrachia</taxon>
        <taxon>Anura</taxon>
        <taxon>Neobatrachia</taxon>
        <taxon>Hyloidea</taxon>
        <taxon>Eleutherodactylidae</taxon>
        <taxon>Eleutherodactylinae</taxon>
        <taxon>Eleutherodactylus</taxon>
        <taxon>Eleutherodactylus</taxon>
    </lineage>
</organism>
<gene>
    <name evidence="1" type="ORF">GDO78_003123</name>
</gene>
<evidence type="ECO:0000313" key="1">
    <source>
        <dbReference type="EMBL" id="KAG9476404.1"/>
    </source>
</evidence>
<sequence length="79" mass="9780">MNCRTNTGRRSGYLTRRKIFKKQKFSYSYLSREKYIQWILLYDKKYIMPYTLQDRVTEESESRQSTSIVHTNEKLYFYV</sequence>
<accession>A0A8J6K5S2</accession>
<keyword evidence="2" id="KW-1185">Reference proteome</keyword>
<dbReference type="Proteomes" id="UP000770717">
    <property type="component" value="Unassembled WGS sequence"/>
</dbReference>
<proteinExistence type="predicted"/>
<dbReference type="EMBL" id="WNTK01000011">
    <property type="protein sequence ID" value="KAG9476404.1"/>
    <property type="molecule type" value="Genomic_DNA"/>
</dbReference>
<dbReference type="AlphaFoldDB" id="A0A8J6K5S2"/>
<evidence type="ECO:0000313" key="2">
    <source>
        <dbReference type="Proteomes" id="UP000770717"/>
    </source>
</evidence>